<dbReference type="Proteomes" id="UP001156215">
    <property type="component" value="Chromosome"/>
</dbReference>
<dbReference type="KEGG" id="ovb:NB640_11830"/>
<evidence type="ECO:0000313" key="2">
    <source>
        <dbReference type="EMBL" id="WAW09892.1"/>
    </source>
</evidence>
<accession>A0A9E9LYK9</accession>
<dbReference type="RefSeq" id="WP_269308897.1">
    <property type="nucleotide sequence ID" value="NZ_CP098242.1"/>
</dbReference>
<reference evidence="2" key="1">
    <citation type="journal article" date="2022" name="Front. Microbiol.">
        <title>New perspectives on an old grouping: The genomic and phenotypic variability of Oxalobacter formigenes and the implications for calcium oxalate stone prevention.</title>
        <authorList>
            <person name="Chmiel J.A."/>
            <person name="Carr C."/>
            <person name="Stuivenberg G.A."/>
            <person name="Venema R."/>
            <person name="Chanyi R.M."/>
            <person name="Al K.F."/>
            <person name="Giguere D."/>
            <person name="Say H."/>
            <person name="Akouris P.P."/>
            <person name="Dominguez Romero S.A."/>
            <person name="Kwong A."/>
            <person name="Tai V."/>
            <person name="Koval S.F."/>
            <person name="Razvi H."/>
            <person name="Bjazevic J."/>
            <person name="Burton J.P."/>
        </authorList>
    </citation>
    <scope>NUCLEOTIDE SEQUENCE</scope>
    <source>
        <strain evidence="2">WoOx3</strain>
    </source>
</reference>
<keyword evidence="3" id="KW-1185">Reference proteome</keyword>
<protein>
    <submittedName>
        <fullName evidence="2">Uncharacterized protein</fullName>
    </submittedName>
</protein>
<organism evidence="2 3">
    <name type="scientific">Oxalobacter vibrioformis</name>
    <dbReference type="NCBI Taxonomy" id="933080"/>
    <lineage>
        <taxon>Bacteria</taxon>
        <taxon>Pseudomonadati</taxon>
        <taxon>Pseudomonadota</taxon>
        <taxon>Betaproteobacteria</taxon>
        <taxon>Burkholderiales</taxon>
        <taxon>Oxalobacteraceae</taxon>
        <taxon>Oxalobacter</taxon>
    </lineage>
</organism>
<name>A0A9E9LYK9_9BURK</name>
<feature type="region of interest" description="Disordered" evidence="1">
    <location>
        <begin position="1"/>
        <end position="33"/>
    </location>
</feature>
<sequence>MIFSKHNGYGPDGLRTCHKGGGSSKSAEKMEKQRQARIAAAVDAINSIFAQSDRDKLYDEQKDVIYDINSRDVERQYENAERSNRFGLARNGLLGGSVDIDSNAELQRKNNEGLMQATGLADSAAANLKLQDERNRQSLISMAQSDIGSGTAQSLAQQSLANAADNAYADRATASIGSLFDDMGQAYLSAKYHGNSSGDSSSAFNLNNSGGTAGQSNYQGHVFRGVNN</sequence>
<evidence type="ECO:0000313" key="3">
    <source>
        <dbReference type="Proteomes" id="UP001156215"/>
    </source>
</evidence>
<dbReference type="EMBL" id="CP098242">
    <property type="protein sequence ID" value="WAW09892.1"/>
    <property type="molecule type" value="Genomic_DNA"/>
</dbReference>
<evidence type="ECO:0000256" key="1">
    <source>
        <dbReference type="SAM" id="MobiDB-lite"/>
    </source>
</evidence>
<dbReference type="AlphaFoldDB" id="A0A9E9LYK9"/>
<gene>
    <name evidence="2" type="ORF">NB640_11830</name>
</gene>
<proteinExistence type="predicted"/>